<dbReference type="GO" id="GO:0006529">
    <property type="term" value="P:asparagine biosynthetic process"/>
    <property type="evidence" value="ECO:0007669"/>
    <property type="project" value="UniProtKB-KW"/>
</dbReference>
<keyword evidence="4 9" id="KW-0547">Nucleotide-binding</keyword>
<feature type="binding site" evidence="9">
    <location>
        <position position="295"/>
    </location>
    <ligand>
        <name>ATP</name>
        <dbReference type="ChEBI" id="CHEBI:30616"/>
    </ligand>
</feature>
<dbReference type="CDD" id="cd00712">
    <property type="entry name" value="AsnB"/>
    <property type="match status" value="1"/>
</dbReference>
<feature type="binding site" evidence="9">
    <location>
        <begin position="368"/>
        <end position="369"/>
    </location>
    <ligand>
        <name>ATP</name>
        <dbReference type="ChEBI" id="CHEBI:30616"/>
    </ligand>
</feature>
<dbReference type="AlphaFoldDB" id="A0A2W1NH51"/>
<evidence type="ECO:0000313" key="13">
    <source>
        <dbReference type="Proteomes" id="UP000249248"/>
    </source>
</evidence>
<dbReference type="InterPro" id="IPR033738">
    <property type="entry name" value="AsnB_N"/>
</dbReference>
<dbReference type="InterPro" id="IPR001962">
    <property type="entry name" value="Asn_synthase"/>
</dbReference>
<evidence type="ECO:0000256" key="1">
    <source>
        <dbReference type="ARBA" id="ARBA00005187"/>
    </source>
</evidence>
<dbReference type="Pfam" id="PF13522">
    <property type="entry name" value="GATase_6"/>
    <property type="match status" value="1"/>
</dbReference>
<keyword evidence="6 8" id="KW-0315">Glutamine amidotransferase</keyword>
<proteinExistence type="inferred from homology"/>
<evidence type="ECO:0000256" key="9">
    <source>
        <dbReference type="PIRSR" id="PIRSR001589-2"/>
    </source>
</evidence>
<keyword evidence="13" id="KW-1185">Reference proteome</keyword>
<dbReference type="PANTHER" id="PTHR43284:SF1">
    <property type="entry name" value="ASPARAGINE SYNTHETASE"/>
    <property type="match status" value="1"/>
</dbReference>
<dbReference type="PROSITE" id="PS51278">
    <property type="entry name" value="GATASE_TYPE_2"/>
    <property type="match status" value="1"/>
</dbReference>
<evidence type="ECO:0000256" key="8">
    <source>
        <dbReference type="PIRSR" id="PIRSR001589-1"/>
    </source>
</evidence>
<comment type="catalytic activity">
    <reaction evidence="7">
        <text>L-aspartate + L-glutamine + ATP + H2O = L-asparagine + L-glutamate + AMP + diphosphate + H(+)</text>
        <dbReference type="Rhea" id="RHEA:12228"/>
        <dbReference type="ChEBI" id="CHEBI:15377"/>
        <dbReference type="ChEBI" id="CHEBI:15378"/>
        <dbReference type="ChEBI" id="CHEBI:29985"/>
        <dbReference type="ChEBI" id="CHEBI:29991"/>
        <dbReference type="ChEBI" id="CHEBI:30616"/>
        <dbReference type="ChEBI" id="CHEBI:33019"/>
        <dbReference type="ChEBI" id="CHEBI:58048"/>
        <dbReference type="ChEBI" id="CHEBI:58359"/>
        <dbReference type="ChEBI" id="CHEBI:456215"/>
        <dbReference type="EC" id="6.3.5.4"/>
    </reaction>
</comment>
<dbReference type="PIRSF" id="PIRSF001589">
    <property type="entry name" value="Asn_synthetase_glu-h"/>
    <property type="match status" value="1"/>
</dbReference>
<name>A0A2W1NH51_9FLAO</name>
<dbReference type="CDD" id="cd01991">
    <property type="entry name" value="Asn_synthase_B_C"/>
    <property type="match status" value="1"/>
</dbReference>
<dbReference type="Gene3D" id="3.40.50.620">
    <property type="entry name" value="HUPs"/>
    <property type="match status" value="1"/>
</dbReference>
<keyword evidence="8" id="KW-0028">Amino-acid biosynthesis</keyword>
<dbReference type="InterPro" id="IPR006426">
    <property type="entry name" value="Asn_synth_AEB"/>
</dbReference>
<dbReference type="Gene3D" id="3.60.20.10">
    <property type="entry name" value="Glutamine Phosphoribosylpyrophosphate, subunit 1, domain 1"/>
    <property type="match status" value="1"/>
</dbReference>
<evidence type="ECO:0000256" key="2">
    <source>
        <dbReference type="ARBA" id="ARBA00005752"/>
    </source>
</evidence>
<feature type="domain" description="Glutamine amidotransferase type-2" evidence="11">
    <location>
        <begin position="11"/>
        <end position="221"/>
    </location>
</feature>
<dbReference type="InterPro" id="IPR051786">
    <property type="entry name" value="ASN_synthetase/amidase"/>
</dbReference>
<evidence type="ECO:0000256" key="4">
    <source>
        <dbReference type="ARBA" id="ARBA00022741"/>
    </source>
</evidence>
<dbReference type="GO" id="GO:0005524">
    <property type="term" value="F:ATP binding"/>
    <property type="evidence" value="ECO:0007669"/>
    <property type="project" value="UniProtKB-KW"/>
</dbReference>
<evidence type="ECO:0000259" key="11">
    <source>
        <dbReference type="PROSITE" id="PS51278"/>
    </source>
</evidence>
<sequence length="636" mass="72498">MIFTAKVKTLCGLVGIWLKNNNTSPNVSQLGNAVQALVHRGPDAQGQCINQQVGLGHARLSILDLSANGNQPMSESSNRYTLVFNGEIYNYQAVKKQLPPDTVFHSDTDTEVLLQTIIHFGLEGVKLFNGFFAFLLYDKIDNVLYFGRDRMGIKPLYIYEDETQYIFSSELHAFFQFDIDKSLDQEAINSLFEYTYIPGPNTILKKVKQILPGSMGKITTREMTMSTYFDLSAVAPLKITYEEAKKEVKKRVISAVEKRMIADVPLGAFLSGGLDSSIVSLISKGFKSDLKTFSVGFDVPFFDESAYASEVANHIQSDHQRLMLGKADFKKEFQNFLNANDQPFADSSAFAVYVLSQFAKQQVDVCLSGDGADELFGGYRKHAAEYRIRNTNKAKALLIKSIAKVGRFFPQGRDGKWHDLNRKFQKFSRGLEQNAAERYASWLKFIPMDAKNKLLITPKTVAIDFSEFHLDKDLNGMLLADQSMVLPYDMLTKVDRMSMRFSLEVRTPFLDHELVNYINSLPAEYKLNKNGRKQILMDAFAADLPPNILKRPKKGFEIPIFDWLKEELDLALKQDCFSATFIKRQNIFNYDYICDLQKKWHLGTVGDGIYLVWTLIVFQNWWQQYIGFNDKKSKDT</sequence>
<dbReference type="GO" id="GO:0005829">
    <property type="term" value="C:cytosol"/>
    <property type="evidence" value="ECO:0007669"/>
    <property type="project" value="TreeGrafter"/>
</dbReference>
<keyword evidence="8" id="KW-0061">Asparagine biosynthesis</keyword>
<dbReference type="InterPro" id="IPR029055">
    <property type="entry name" value="Ntn_hydrolases_N"/>
</dbReference>
<feature type="binding site" evidence="9">
    <location>
        <position position="109"/>
    </location>
    <ligand>
        <name>L-glutamine</name>
        <dbReference type="ChEBI" id="CHEBI:58359"/>
    </ligand>
</feature>
<dbReference type="Proteomes" id="UP000249248">
    <property type="component" value="Unassembled WGS sequence"/>
</dbReference>
<evidence type="ECO:0000256" key="3">
    <source>
        <dbReference type="ARBA" id="ARBA00012737"/>
    </source>
</evidence>
<dbReference type="PANTHER" id="PTHR43284">
    <property type="entry name" value="ASPARAGINE SYNTHETASE (GLUTAMINE-HYDROLYZING)"/>
    <property type="match status" value="1"/>
</dbReference>
<evidence type="ECO:0000256" key="7">
    <source>
        <dbReference type="ARBA" id="ARBA00048741"/>
    </source>
</evidence>
<dbReference type="EMBL" id="QKSB01000004">
    <property type="protein sequence ID" value="PZE17326.1"/>
    <property type="molecule type" value="Genomic_DNA"/>
</dbReference>
<dbReference type="SUPFAM" id="SSF52402">
    <property type="entry name" value="Adenine nucleotide alpha hydrolases-like"/>
    <property type="match status" value="1"/>
</dbReference>
<comment type="pathway">
    <text evidence="1">Amino-acid biosynthesis; L-asparagine biosynthesis; L-asparagine from L-aspartate (L-Gln route): step 1/1.</text>
</comment>
<evidence type="ECO:0000313" key="12">
    <source>
        <dbReference type="EMBL" id="PZE17326.1"/>
    </source>
</evidence>
<keyword evidence="5 9" id="KW-0067">ATP-binding</keyword>
<dbReference type="EC" id="6.3.5.4" evidence="3"/>
<organism evidence="12 13">
    <name type="scientific">Putridiphycobacter roseus</name>
    <dbReference type="NCBI Taxonomy" id="2219161"/>
    <lineage>
        <taxon>Bacteria</taxon>
        <taxon>Pseudomonadati</taxon>
        <taxon>Bacteroidota</taxon>
        <taxon>Flavobacteriia</taxon>
        <taxon>Flavobacteriales</taxon>
        <taxon>Crocinitomicaceae</taxon>
        <taxon>Putridiphycobacter</taxon>
    </lineage>
</organism>
<comment type="caution">
    <text evidence="12">The sequence shown here is derived from an EMBL/GenBank/DDBJ whole genome shotgun (WGS) entry which is preliminary data.</text>
</comment>
<feature type="site" description="Important for beta-aspartyl-AMP intermediate formation" evidence="10">
    <location>
        <position position="370"/>
    </location>
</feature>
<protein>
    <recommendedName>
        <fullName evidence="3">asparagine synthase (glutamine-hydrolyzing)</fullName>
        <ecNumber evidence="3">6.3.5.4</ecNumber>
    </recommendedName>
</protein>
<dbReference type="InterPro" id="IPR014729">
    <property type="entry name" value="Rossmann-like_a/b/a_fold"/>
</dbReference>
<dbReference type="GO" id="GO:0004066">
    <property type="term" value="F:asparagine synthase (glutamine-hydrolyzing) activity"/>
    <property type="evidence" value="ECO:0007669"/>
    <property type="project" value="UniProtKB-EC"/>
</dbReference>
<evidence type="ECO:0000256" key="10">
    <source>
        <dbReference type="PIRSR" id="PIRSR001589-3"/>
    </source>
</evidence>
<reference evidence="12 13" key="1">
    <citation type="submission" date="2018-06" db="EMBL/GenBank/DDBJ databases">
        <title>The draft genome sequence of Crocinitomix sp. SM1701.</title>
        <authorList>
            <person name="Zhang X."/>
        </authorList>
    </citation>
    <scope>NUCLEOTIDE SEQUENCE [LARGE SCALE GENOMIC DNA]</scope>
    <source>
        <strain evidence="12 13">SM1701</strain>
    </source>
</reference>
<comment type="similarity">
    <text evidence="2">Belongs to the asparagine synthetase family.</text>
</comment>
<gene>
    <name evidence="12" type="primary">asnB</name>
    <name evidence="12" type="ORF">DNU06_08635</name>
</gene>
<evidence type="ECO:0000256" key="5">
    <source>
        <dbReference type="ARBA" id="ARBA00022840"/>
    </source>
</evidence>
<evidence type="ECO:0000256" key="6">
    <source>
        <dbReference type="ARBA" id="ARBA00022962"/>
    </source>
</evidence>
<dbReference type="NCBIfam" id="TIGR01536">
    <property type="entry name" value="asn_synth_AEB"/>
    <property type="match status" value="1"/>
</dbReference>
<dbReference type="Pfam" id="PF00733">
    <property type="entry name" value="Asn_synthase"/>
    <property type="match status" value="1"/>
</dbReference>
<accession>A0A2W1NH51</accession>
<dbReference type="InterPro" id="IPR017932">
    <property type="entry name" value="GATase_2_dom"/>
</dbReference>
<dbReference type="SUPFAM" id="SSF56235">
    <property type="entry name" value="N-terminal nucleophile aminohydrolases (Ntn hydrolases)"/>
    <property type="match status" value="1"/>
</dbReference>
<feature type="active site" description="For GATase activity" evidence="8">
    <location>
        <position position="11"/>
    </location>
</feature>